<organism evidence="2 3">
    <name type="scientific">Acropora cervicornis</name>
    <name type="common">Staghorn coral</name>
    <dbReference type="NCBI Taxonomy" id="6130"/>
    <lineage>
        <taxon>Eukaryota</taxon>
        <taxon>Metazoa</taxon>
        <taxon>Cnidaria</taxon>
        <taxon>Anthozoa</taxon>
        <taxon>Hexacorallia</taxon>
        <taxon>Scleractinia</taxon>
        <taxon>Astrocoeniina</taxon>
        <taxon>Acroporidae</taxon>
        <taxon>Acropora</taxon>
    </lineage>
</organism>
<dbReference type="Pfam" id="PF14719">
    <property type="entry name" value="PID_2"/>
    <property type="match status" value="1"/>
</dbReference>
<proteinExistence type="predicted"/>
<protein>
    <recommendedName>
        <fullName evidence="1">PID domain-containing protein</fullName>
    </recommendedName>
</protein>
<accession>A0AAD9PSI2</accession>
<gene>
    <name evidence="2" type="ORF">P5673_031520</name>
</gene>
<dbReference type="InterPro" id="IPR006020">
    <property type="entry name" value="PTB/PI_dom"/>
</dbReference>
<sequence>MASLSLRNIRLSHRGAQHARPNIPVVYLGSVQILCPVGEGICGSIEEILENCAERLKHNLIPKRTIEITEFAFELSSFKDDTQEETRMIFKFKRIILCGVDGKRPKILLINYQHNSKKGRGIYRTHAFMCDTKKHAKRLALLVANHFKSALRVVHSKAPENSNSGDGLQLLKELAGPSKDELQHKNNKVKISNKLEC</sequence>
<evidence type="ECO:0000313" key="2">
    <source>
        <dbReference type="EMBL" id="KAK2548288.1"/>
    </source>
</evidence>
<evidence type="ECO:0000313" key="3">
    <source>
        <dbReference type="Proteomes" id="UP001249851"/>
    </source>
</evidence>
<dbReference type="AlphaFoldDB" id="A0AAD9PSI2"/>
<dbReference type="PANTHER" id="PTHR16265:SF1">
    <property type="entry name" value="PTB-CONTAINING, CUBILIN AND LRP1-INTERACTING PROTEIN"/>
    <property type="match status" value="1"/>
</dbReference>
<dbReference type="SUPFAM" id="SSF50729">
    <property type="entry name" value="PH domain-like"/>
    <property type="match status" value="1"/>
</dbReference>
<keyword evidence="3" id="KW-1185">Reference proteome</keyword>
<reference evidence="2" key="1">
    <citation type="journal article" date="2023" name="G3 (Bethesda)">
        <title>Whole genome assembly and annotation of the endangered Caribbean coral Acropora cervicornis.</title>
        <authorList>
            <person name="Selwyn J.D."/>
            <person name="Vollmer S.V."/>
        </authorList>
    </citation>
    <scope>NUCLEOTIDE SEQUENCE</scope>
    <source>
        <strain evidence="2">K2</strain>
    </source>
</reference>
<dbReference type="CDD" id="cd00934">
    <property type="entry name" value="PTB"/>
    <property type="match status" value="1"/>
</dbReference>
<dbReference type="Gene3D" id="2.30.29.30">
    <property type="entry name" value="Pleckstrin-homology domain (PH domain)/Phosphotyrosine-binding domain (PTB)"/>
    <property type="match status" value="1"/>
</dbReference>
<comment type="caution">
    <text evidence="2">The sequence shown here is derived from an EMBL/GenBank/DDBJ whole genome shotgun (WGS) entry which is preliminary data.</text>
</comment>
<reference evidence="2" key="2">
    <citation type="journal article" date="2023" name="Science">
        <title>Genomic signatures of disease resistance in endangered staghorn corals.</title>
        <authorList>
            <person name="Vollmer S.V."/>
            <person name="Selwyn J.D."/>
            <person name="Despard B.A."/>
            <person name="Roesel C.L."/>
        </authorList>
    </citation>
    <scope>NUCLEOTIDE SEQUENCE</scope>
    <source>
        <strain evidence="2">K2</strain>
    </source>
</reference>
<dbReference type="Proteomes" id="UP001249851">
    <property type="component" value="Unassembled WGS sequence"/>
</dbReference>
<feature type="domain" description="PID" evidence="1">
    <location>
        <begin position="25"/>
        <end position="152"/>
    </location>
</feature>
<dbReference type="InterPro" id="IPR011993">
    <property type="entry name" value="PH-like_dom_sf"/>
</dbReference>
<dbReference type="InterPro" id="IPR039112">
    <property type="entry name" value="PID1"/>
</dbReference>
<dbReference type="PANTHER" id="PTHR16265">
    <property type="entry name" value="PTB-CONTAINING, CUBILIN AND LRP1-INTERACTING PROTEIN"/>
    <property type="match status" value="1"/>
</dbReference>
<evidence type="ECO:0000259" key="1">
    <source>
        <dbReference type="Pfam" id="PF14719"/>
    </source>
</evidence>
<name>A0AAD9PSI2_ACRCE</name>
<dbReference type="GO" id="GO:0051881">
    <property type="term" value="P:regulation of mitochondrial membrane potential"/>
    <property type="evidence" value="ECO:0007669"/>
    <property type="project" value="InterPro"/>
</dbReference>
<dbReference type="GO" id="GO:0046627">
    <property type="term" value="P:negative regulation of insulin receptor signaling pathway"/>
    <property type="evidence" value="ECO:0007669"/>
    <property type="project" value="InterPro"/>
</dbReference>
<dbReference type="EMBL" id="JARQWQ010000150">
    <property type="protein sequence ID" value="KAK2548288.1"/>
    <property type="molecule type" value="Genomic_DNA"/>
</dbReference>
<dbReference type="GO" id="GO:0042127">
    <property type="term" value="P:regulation of cell population proliferation"/>
    <property type="evidence" value="ECO:0007669"/>
    <property type="project" value="InterPro"/>
</dbReference>